<keyword evidence="2" id="KW-0975">Bacterial flagellum</keyword>
<name>A0AAU7ANS7_9ACTN</name>
<feature type="domain" description="Flagellar hook protein FlgE/F/G-like D1" evidence="5">
    <location>
        <begin position="83"/>
        <end position="148"/>
    </location>
</feature>
<evidence type="ECO:0000313" key="6">
    <source>
        <dbReference type="EMBL" id="XAY03216.1"/>
    </source>
</evidence>
<keyword evidence="6" id="KW-0966">Cell projection</keyword>
<evidence type="ECO:0000259" key="3">
    <source>
        <dbReference type="Pfam" id="PF00460"/>
    </source>
</evidence>
<dbReference type="Pfam" id="PF00460">
    <property type="entry name" value="Flg_bb_rod"/>
    <property type="match status" value="1"/>
</dbReference>
<evidence type="ECO:0000256" key="2">
    <source>
        <dbReference type="RuleBase" id="RU362116"/>
    </source>
</evidence>
<proteinExistence type="inferred from homology"/>
<dbReference type="PANTHER" id="PTHR30435:SF19">
    <property type="entry name" value="FLAGELLAR BASAL-BODY ROD PROTEIN FLGG"/>
    <property type="match status" value="1"/>
</dbReference>
<evidence type="ECO:0000256" key="1">
    <source>
        <dbReference type="ARBA" id="ARBA00009677"/>
    </source>
</evidence>
<dbReference type="InterPro" id="IPR037925">
    <property type="entry name" value="FlgE/F/G-like"/>
</dbReference>
<feature type="domain" description="Flagellar basal body rod protein N-terminal" evidence="3">
    <location>
        <begin position="1"/>
        <end position="31"/>
    </location>
</feature>
<dbReference type="GO" id="GO:0009425">
    <property type="term" value="C:bacterial-type flagellum basal body"/>
    <property type="evidence" value="ECO:0007669"/>
    <property type="project" value="UniProtKB-SubCell"/>
</dbReference>
<keyword evidence="6" id="KW-0969">Cilium</keyword>
<dbReference type="NCBIfam" id="TIGR03506">
    <property type="entry name" value="FlgEFG_subfam"/>
    <property type="match status" value="1"/>
</dbReference>
<dbReference type="Pfam" id="PF22692">
    <property type="entry name" value="LlgE_F_G_D1"/>
    <property type="match status" value="1"/>
</dbReference>
<dbReference type="InterPro" id="IPR010930">
    <property type="entry name" value="Flg_bb/hook_C_dom"/>
</dbReference>
<dbReference type="PANTHER" id="PTHR30435">
    <property type="entry name" value="FLAGELLAR PROTEIN"/>
    <property type="match status" value="1"/>
</dbReference>
<sequence length="241" mass="24263">MYSAAAGMAAQQQRMDAAANDLANVNTTGYKHVRVAFRDLAYAPAGFGGTQDVLIGGGTAATSLGRSLDQGALKVTGQPLDVALRGAGFIAVRGADGQPALTRDGALRTDDQGRIVTGGGLLLDPPITVPAGSTTQDVHVAEDGTVNVGGTVIGALRLLTVPNPSALAGGPDNTFLATAASGAAGTAPRTTTVTQGALEGSNVDLGAAMVNMMEAQRGFELASKAITYQDQMAEIANGIRR</sequence>
<evidence type="ECO:0000259" key="5">
    <source>
        <dbReference type="Pfam" id="PF22692"/>
    </source>
</evidence>
<dbReference type="InterPro" id="IPR020013">
    <property type="entry name" value="Flagellar_FlgE/F/G"/>
</dbReference>
<dbReference type="GO" id="GO:0071978">
    <property type="term" value="P:bacterial-type flagellum-dependent swarming motility"/>
    <property type="evidence" value="ECO:0007669"/>
    <property type="project" value="TreeGrafter"/>
</dbReference>
<dbReference type="KEGG" id="parq:DSM112329_00028"/>
<comment type="subcellular location">
    <subcellularLocation>
        <location evidence="2">Bacterial flagellum basal body</location>
    </subcellularLocation>
</comment>
<gene>
    <name evidence="6" type="primary">flgG_1</name>
    <name evidence="6" type="ORF">DSM112329_00028</name>
</gene>
<dbReference type="InterPro" id="IPR001444">
    <property type="entry name" value="Flag_bb_rod_N"/>
</dbReference>
<evidence type="ECO:0000259" key="4">
    <source>
        <dbReference type="Pfam" id="PF06429"/>
    </source>
</evidence>
<dbReference type="AlphaFoldDB" id="A0AAU7ANS7"/>
<dbReference type="SUPFAM" id="SSF117143">
    <property type="entry name" value="Flagellar hook protein flgE"/>
    <property type="match status" value="1"/>
</dbReference>
<dbReference type="EMBL" id="CP114014">
    <property type="protein sequence ID" value="XAY03216.1"/>
    <property type="molecule type" value="Genomic_DNA"/>
</dbReference>
<keyword evidence="6" id="KW-0282">Flagellum</keyword>
<dbReference type="InterPro" id="IPR053967">
    <property type="entry name" value="LlgE_F_G-like_D1"/>
</dbReference>
<accession>A0AAU7ANS7</accession>
<feature type="domain" description="Flagellar basal-body/hook protein C-terminal" evidence="4">
    <location>
        <begin position="195"/>
        <end position="238"/>
    </location>
</feature>
<dbReference type="Pfam" id="PF06429">
    <property type="entry name" value="Flg_bbr_C"/>
    <property type="match status" value="1"/>
</dbReference>
<reference evidence="6" key="1">
    <citation type="submission" date="2022-12" db="EMBL/GenBank/DDBJ databases">
        <title>Paraconexibacter alkalitolerans sp. nov. and Baekduia alba sp. nov., isolated from soil and emended description of the genera Paraconexibacter (Chun et al., 2020) and Baekduia (An et al., 2020).</title>
        <authorList>
            <person name="Vieira S."/>
            <person name="Huber K.J."/>
            <person name="Geppert A."/>
            <person name="Wolf J."/>
            <person name="Neumann-Schaal M."/>
            <person name="Muesken M."/>
            <person name="Overmann J."/>
        </authorList>
    </citation>
    <scope>NUCLEOTIDE SEQUENCE</scope>
    <source>
        <strain evidence="6">AEG42_29</strain>
    </source>
</reference>
<protein>
    <submittedName>
        <fullName evidence="6">Flagellar basal-body rod protein FlgG</fullName>
    </submittedName>
</protein>
<comment type="similarity">
    <text evidence="1 2">Belongs to the flagella basal body rod proteins family.</text>
</comment>
<organism evidence="6">
    <name type="scientific">Paraconexibacter sp. AEG42_29</name>
    <dbReference type="NCBI Taxonomy" id="2997339"/>
    <lineage>
        <taxon>Bacteria</taxon>
        <taxon>Bacillati</taxon>
        <taxon>Actinomycetota</taxon>
        <taxon>Thermoleophilia</taxon>
        <taxon>Solirubrobacterales</taxon>
        <taxon>Paraconexibacteraceae</taxon>
        <taxon>Paraconexibacter</taxon>
    </lineage>
</organism>